<organism evidence="1 2">
    <name type="scientific">Lysobacter gummosus</name>
    <dbReference type="NCBI Taxonomy" id="262324"/>
    <lineage>
        <taxon>Bacteria</taxon>
        <taxon>Pseudomonadati</taxon>
        <taxon>Pseudomonadota</taxon>
        <taxon>Gammaproteobacteria</taxon>
        <taxon>Lysobacterales</taxon>
        <taxon>Lysobacteraceae</taxon>
        <taxon>Lysobacter</taxon>
    </lineage>
</organism>
<evidence type="ECO:0000313" key="1">
    <source>
        <dbReference type="EMBL" id="UNP30736.1"/>
    </source>
</evidence>
<gene>
    <name evidence="1" type="ORF">MOV92_05620</name>
</gene>
<reference evidence="1 2" key="1">
    <citation type="submission" date="2022-03" db="EMBL/GenBank/DDBJ databases">
        <title>Complete genome sequence of Lysobacter capsici VKM B-2533 and Lysobacter gummosus 10.1.1, promising sources of lytic agents.</title>
        <authorList>
            <person name="Tarlachkov S.V."/>
            <person name="Kudryakova I.V."/>
            <person name="Afoshin A.S."/>
            <person name="Leontyevskaya E.A."/>
            <person name="Leontyevskaya N.V."/>
        </authorList>
    </citation>
    <scope>NUCLEOTIDE SEQUENCE [LARGE SCALE GENOMIC DNA]</scope>
    <source>
        <strain evidence="1 2">10.1.1</strain>
    </source>
</reference>
<evidence type="ECO:0000313" key="2">
    <source>
        <dbReference type="Proteomes" id="UP000829194"/>
    </source>
</evidence>
<dbReference type="EMBL" id="CP093547">
    <property type="protein sequence ID" value="UNP30736.1"/>
    <property type="molecule type" value="Genomic_DNA"/>
</dbReference>
<accession>A0ABY3XGF8</accession>
<protein>
    <submittedName>
        <fullName evidence="1">Uncharacterized protein</fullName>
    </submittedName>
</protein>
<dbReference type="RefSeq" id="WP_057941931.1">
    <property type="nucleotide sequence ID" value="NZ_CP011131.1"/>
</dbReference>
<keyword evidence="2" id="KW-1185">Reference proteome</keyword>
<proteinExistence type="predicted"/>
<sequence length="62" mass="6602">MDSLAPSDNVVLREALAAQLLGRVADSLDITPTQFERAKQAYEAITGVVTTSRDARLASAKV</sequence>
<dbReference type="Proteomes" id="UP000829194">
    <property type="component" value="Chromosome"/>
</dbReference>
<name>A0ABY3XGF8_9GAMM</name>